<evidence type="ECO:0000259" key="1">
    <source>
        <dbReference type="Pfam" id="PF01966"/>
    </source>
</evidence>
<dbReference type="InterPro" id="IPR006674">
    <property type="entry name" value="HD_domain"/>
</dbReference>
<dbReference type="RefSeq" id="WP_021976382.1">
    <property type="nucleotide sequence ID" value="NZ_CABHMX010000007.1"/>
</dbReference>
<name>A0A564W5U1_9FIRM</name>
<protein>
    <submittedName>
        <fullName evidence="2">Phosphodiesterase</fullName>
    </submittedName>
</protein>
<accession>A0A564W5U1</accession>
<dbReference type="CDD" id="cd00077">
    <property type="entry name" value="HDc"/>
    <property type="match status" value="1"/>
</dbReference>
<reference evidence="2 3" key="1">
    <citation type="submission" date="2019-07" db="EMBL/GenBank/DDBJ databases">
        <authorList>
            <person name="Hibberd C M."/>
            <person name="Gehrig L. J."/>
            <person name="Chang H.-W."/>
            <person name="Venkatesh S."/>
        </authorList>
    </citation>
    <scope>NUCLEOTIDE SEQUENCE [LARGE SCALE GENOMIC DNA]</scope>
    <source>
        <strain evidence="2">Blautia_luti_SSTS_Bg7063</strain>
    </source>
</reference>
<dbReference type="Pfam" id="PF01966">
    <property type="entry name" value="HD"/>
    <property type="match status" value="1"/>
</dbReference>
<dbReference type="SUPFAM" id="SSF109604">
    <property type="entry name" value="HD-domain/PDEase-like"/>
    <property type="match status" value="1"/>
</dbReference>
<gene>
    <name evidence="2" type="ORF">RSSSTS7063_00558</name>
</gene>
<sequence>MDITVSDEVSQEYHELVKNILCNREFLKLSLYTHHQWTTRLMHSINVSYLSWFIARKLGCDEKAAARAGLLHDFCPYDFKAETPTGEHQAFYHPKAAAENSATHFDMTDRELDAILSHMFPLGPLPRNREAWIISFADKACAIAEGCHIAIALARRNRIVINPA</sequence>
<feature type="domain" description="HD" evidence="1">
    <location>
        <begin position="41"/>
        <end position="140"/>
    </location>
</feature>
<dbReference type="EMBL" id="CABHNW010000134">
    <property type="protein sequence ID" value="VUX39958.1"/>
    <property type="molecule type" value="Genomic_DNA"/>
</dbReference>
<evidence type="ECO:0000313" key="3">
    <source>
        <dbReference type="Proteomes" id="UP000408482"/>
    </source>
</evidence>
<organism evidence="2 3">
    <name type="scientific">Blautia luti</name>
    <dbReference type="NCBI Taxonomy" id="89014"/>
    <lineage>
        <taxon>Bacteria</taxon>
        <taxon>Bacillati</taxon>
        <taxon>Bacillota</taxon>
        <taxon>Clostridia</taxon>
        <taxon>Lachnospirales</taxon>
        <taxon>Lachnospiraceae</taxon>
        <taxon>Blautia</taxon>
    </lineage>
</organism>
<dbReference type="Proteomes" id="UP000408482">
    <property type="component" value="Unassembled WGS sequence"/>
</dbReference>
<keyword evidence="3" id="KW-1185">Reference proteome</keyword>
<dbReference type="AlphaFoldDB" id="A0A564W5U1"/>
<proteinExistence type="predicted"/>
<dbReference type="InterPro" id="IPR003607">
    <property type="entry name" value="HD/PDEase_dom"/>
</dbReference>
<evidence type="ECO:0000313" key="2">
    <source>
        <dbReference type="EMBL" id="VUX39958.1"/>
    </source>
</evidence>
<dbReference type="Gene3D" id="1.10.3210.10">
    <property type="entry name" value="Hypothetical protein af1432"/>
    <property type="match status" value="1"/>
</dbReference>